<evidence type="ECO:0000313" key="3">
    <source>
        <dbReference type="Proteomes" id="UP000749293"/>
    </source>
</evidence>
<organism evidence="2 3">
    <name type="scientific">Geosmithia morbida</name>
    <dbReference type="NCBI Taxonomy" id="1094350"/>
    <lineage>
        <taxon>Eukaryota</taxon>
        <taxon>Fungi</taxon>
        <taxon>Dikarya</taxon>
        <taxon>Ascomycota</taxon>
        <taxon>Pezizomycotina</taxon>
        <taxon>Sordariomycetes</taxon>
        <taxon>Hypocreomycetidae</taxon>
        <taxon>Hypocreales</taxon>
        <taxon>Bionectriaceae</taxon>
        <taxon>Geosmithia</taxon>
    </lineage>
</organism>
<sequence length="312" mass="34396">MSSATRQQQQRRRLILDFDSTITKKDTISVLASAAIAHQQKRQKQQRQRRRQQQQENDRDGILEDKWRQVVERYMRDLQSYKESSGVPEEDEEGVTTTTTTMALEREVEYLSGMSSVEAASLERVRDSGVFAGLGAEALRQMGRDAVSAGSVVLREGLDRLVDLATRSGWEVAVLSVNWSASFIRGVLGARDMAVVANEVCPRDGGIVFPDGDAGSRPLTTSWDKLDAMKRCLPARSVTYMGDSTTDLECLLYQRGVVMADSEEGSSLIGTLRRLGYTVLHVSQHGGGGDGGHVMYWASDFDQVVDSGLLPS</sequence>
<dbReference type="PANTHER" id="PTHR28181:SF1">
    <property type="entry name" value="COLD TOLERANCE PROTEIN 1"/>
    <property type="match status" value="1"/>
</dbReference>
<dbReference type="Gene3D" id="3.40.50.1000">
    <property type="entry name" value="HAD superfamily/HAD-like"/>
    <property type="match status" value="1"/>
</dbReference>
<dbReference type="EMBL" id="JAANYQ010000009">
    <property type="protein sequence ID" value="KAF4122462.1"/>
    <property type="molecule type" value="Genomic_DNA"/>
</dbReference>
<protein>
    <submittedName>
        <fullName evidence="2">Uncharacterized protein</fullName>
    </submittedName>
</protein>
<evidence type="ECO:0000256" key="1">
    <source>
        <dbReference type="SAM" id="MobiDB-lite"/>
    </source>
</evidence>
<gene>
    <name evidence="2" type="ORF">GMORB2_7454</name>
</gene>
<dbReference type="OrthoDB" id="10255128at2759"/>
<proteinExistence type="predicted"/>
<reference evidence="2" key="1">
    <citation type="submission" date="2020-03" db="EMBL/GenBank/DDBJ databases">
        <title>Site-based positive gene gene selection in Geosmithia morbida across the United States reveals a broad range of putative effectors and factors for local host and environmental adapation.</title>
        <authorList>
            <person name="Onufrak A."/>
            <person name="Murdoch R.W."/>
            <person name="Gazis R."/>
            <person name="Huff M."/>
            <person name="Staton M."/>
            <person name="Klingeman W."/>
            <person name="Hadziabdic D."/>
        </authorList>
    </citation>
    <scope>NUCLEOTIDE SEQUENCE</scope>
    <source>
        <strain evidence="2">1262</strain>
    </source>
</reference>
<dbReference type="AlphaFoldDB" id="A0A9P5D181"/>
<keyword evidence="3" id="KW-1185">Reference proteome</keyword>
<dbReference type="Proteomes" id="UP000749293">
    <property type="component" value="Unassembled WGS sequence"/>
</dbReference>
<accession>A0A9P5D181</accession>
<evidence type="ECO:0000313" key="2">
    <source>
        <dbReference type="EMBL" id="KAF4122462.1"/>
    </source>
</evidence>
<name>A0A9P5D181_9HYPO</name>
<dbReference type="InterPro" id="IPR036412">
    <property type="entry name" value="HAD-like_sf"/>
</dbReference>
<dbReference type="InterPro" id="IPR050849">
    <property type="entry name" value="HAD-like_hydrolase_phosphatase"/>
</dbReference>
<dbReference type="RefSeq" id="XP_035321114.1">
    <property type="nucleotide sequence ID" value="XM_035469419.1"/>
</dbReference>
<dbReference type="SUPFAM" id="SSF56784">
    <property type="entry name" value="HAD-like"/>
    <property type="match status" value="1"/>
</dbReference>
<dbReference type="PANTHER" id="PTHR28181">
    <property type="entry name" value="UPF0655 PROTEIN YCR015C"/>
    <property type="match status" value="1"/>
</dbReference>
<comment type="caution">
    <text evidence="2">The sequence shown here is derived from an EMBL/GenBank/DDBJ whole genome shotgun (WGS) entry which is preliminary data.</text>
</comment>
<dbReference type="InterPro" id="IPR023214">
    <property type="entry name" value="HAD_sf"/>
</dbReference>
<feature type="compositionally biased region" description="Basic residues" evidence="1">
    <location>
        <begin position="39"/>
        <end position="52"/>
    </location>
</feature>
<feature type="region of interest" description="Disordered" evidence="1">
    <location>
        <begin position="39"/>
        <end position="62"/>
    </location>
</feature>
<dbReference type="GeneID" id="55973677"/>